<sequence length="316" mass="34683">MDLEVRHLRVLCAIADTGSISKAAATLGMSQPGIAAQLRRIERMVGGPLFDRSHDGVSPTPRGEWLLTRSRSLLPAFDELRRDAARYATPPGGPLRIRVGCAPTRLAIYLARSLDRLLPGAEVSLRTEATLDPLPGLLESERIELATLDDYPGHELVAPRGTRYAVIATEPLFVGLSSRHRLAGAEEVELRDLAGEDWAQPALLESGPREHMLTTCAEHGFTQRVAYGVNLEVALDLIGEGRCVGLFQATAPARDGITIRPLRGAPLRFRHLLGWHEKGPLAPLADDLVQTVTKTYWSEARRAPAYQAWLKRHGRI</sequence>
<feature type="domain" description="HTH lysR-type" evidence="5">
    <location>
        <begin position="1"/>
        <end position="60"/>
    </location>
</feature>
<dbReference type="InterPro" id="IPR036388">
    <property type="entry name" value="WH-like_DNA-bd_sf"/>
</dbReference>
<dbReference type="InterPro" id="IPR036390">
    <property type="entry name" value="WH_DNA-bd_sf"/>
</dbReference>
<evidence type="ECO:0000256" key="1">
    <source>
        <dbReference type="ARBA" id="ARBA00009437"/>
    </source>
</evidence>
<dbReference type="PANTHER" id="PTHR30346:SF30">
    <property type="entry name" value="SMALL NEUTRAL PROTEASE REGULATORY PROTEIN"/>
    <property type="match status" value="1"/>
</dbReference>
<keyword evidence="2" id="KW-0805">Transcription regulation</keyword>
<evidence type="ECO:0000313" key="6">
    <source>
        <dbReference type="EMBL" id="MFD1936539.1"/>
    </source>
</evidence>
<accession>A0ABW4T835</accession>
<dbReference type="EMBL" id="JBHUFV010000050">
    <property type="protein sequence ID" value="MFD1936539.1"/>
    <property type="molecule type" value="Genomic_DNA"/>
</dbReference>
<dbReference type="Gene3D" id="1.10.10.10">
    <property type="entry name" value="Winged helix-like DNA-binding domain superfamily/Winged helix DNA-binding domain"/>
    <property type="match status" value="1"/>
</dbReference>
<keyword evidence="3" id="KW-0238">DNA-binding</keyword>
<evidence type="ECO:0000313" key="7">
    <source>
        <dbReference type="Proteomes" id="UP001597368"/>
    </source>
</evidence>
<dbReference type="Proteomes" id="UP001597368">
    <property type="component" value="Unassembled WGS sequence"/>
</dbReference>
<name>A0ABW4T835_9ACTN</name>
<reference evidence="7" key="1">
    <citation type="journal article" date="2019" name="Int. J. Syst. Evol. Microbiol.">
        <title>The Global Catalogue of Microorganisms (GCM) 10K type strain sequencing project: providing services to taxonomists for standard genome sequencing and annotation.</title>
        <authorList>
            <consortium name="The Broad Institute Genomics Platform"/>
            <consortium name="The Broad Institute Genome Sequencing Center for Infectious Disease"/>
            <person name="Wu L."/>
            <person name="Ma J."/>
        </authorList>
    </citation>
    <scope>NUCLEOTIDE SEQUENCE [LARGE SCALE GENOMIC DNA]</scope>
    <source>
        <strain evidence="7">ICMP 6774ER</strain>
    </source>
</reference>
<protein>
    <submittedName>
        <fullName evidence="6">LysR family transcriptional regulator</fullName>
    </submittedName>
</protein>
<dbReference type="PANTHER" id="PTHR30346">
    <property type="entry name" value="TRANSCRIPTIONAL DUAL REGULATOR HCAR-RELATED"/>
    <property type="match status" value="1"/>
</dbReference>
<organism evidence="6 7">
    <name type="scientific">Nonomuraea mangrovi</name>
    <dbReference type="NCBI Taxonomy" id="2316207"/>
    <lineage>
        <taxon>Bacteria</taxon>
        <taxon>Bacillati</taxon>
        <taxon>Actinomycetota</taxon>
        <taxon>Actinomycetes</taxon>
        <taxon>Streptosporangiales</taxon>
        <taxon>Streptosporangiaceae</taxon>
        <taxon>Nonomuraea</taxon>
    </lineage>
</organism>
<keyword evidence="4" id="KW-0804">Transcription</keyword>
<comment type="caution">
    <text evidence="6">The sequence shown here is derived from an EMBL/GenBank/DDBJ whole genome shotgun (WGS) entry which is preliminary data.</text>
</comment>
<dbReference type="PRINTS" id="PR00039">
    <property type="entry name" value="HTHLYSR"/>
</dbReference>
<dbReference type="Gene3D" id="3.40.190.10">
    <property type="entry name" value="Periplasmic binding protein-like II"/>
    <property type="match status" value="2"/>
</dbReference>
<dbReference type="InterPro" id="IPR005119">
    <property type="entry name" value="LysR_subst-bd"/>
</dbReference>
<evidence type="ECO:0000256" key="3">
    <source>
        <dbReference type="ARBA" id="ARBA00023125"/>
    </source>
</evidence>
<gene>
    <name evidence="6" type="ORF">ACFSKW_34200</name>
</gene>
<evidence type="ECO:0000256" key="4">
    <source>
        <dbReference type="ARBA" id="ARBA00023163"/>
    </source>
</evidence>
<dbReference type="RefSeq" id="WP_379576894.1">
    <property type="nucleotide sequence ID" value="NZ_JBHUFV010000050.1"/>
</dbReference>
<evidence type="ECO:0000256" key="2">
    <source>
        <dbReference type="ARBA" id="ARBA00023015"/>
    </source>
</evidence>
<proteinExistence type="inferred from homology"/>
<dbReference type="PROSITE" id="PS50931">
    <property type="entry name" value="HTH_LYSR"/>
    <property type="match status" value="1"/>
</dbReference>
<dbReference type="InterPro" id="IPR000847">
    <property type="entry name" value="LysR_HTH_N"/>
</dbReference>
<dbReference type="SUPFAM" id="SSF46785">
    <property type="entry name" value="Winged helix' DNA-binding domain"/>
    <property type="match status" value="1"/>
</dbReference>
<dbReference type="SUPFAM" id="SSF53850">
    <property type="entry name" value="Periplasmic binding protein-like II"/>
    <property type="match status" value="1"/>
</dbReference>
<comment type="similarity">
    <text evidence="1">Belongs to the LysR transcriptional regulatory family.</text>
</comment>
<dbReference type="Pfam" id="PF00126">
    <property type="entry name" value="HTH_1"/>
    <property type="match status" value="1"/>
</dbReference>
<dbReference type="Pfam" id="PF03466">
    <property type="entry name" value="LysR_substrate"/>
    <property type="match status" value="1"/>
</dbReference>
<evidence type="ECO:0000259" key="5">
    <source>
        <dbReference type="PROSITE" id="PS50931"/>
    </source>
</evidence>
<keyword evidence="7" id="KW-1185">Reference proteome</keyword>